<dbReference type="NCBIfam" id="NF007739">
    <property type="entry name" value="PRK10419.1"/>
    <property type="match status" value="2"/>
</dbReference>
<evidence type="ECO:0000256" key="3">
    <source>
        <dbReference type="ARBA" id="ARBA00022741"/>
    </source>
</evidence>
<evidence type="ECO:0000313" key="7">
    <source>
        <dbReference type="EMBL" id="RXZ46663.1"/>
    </source>
</evidence>
<dbReference type="PANTHER" id="PTHR43776">
    <property type="entry name" value="TRANSPORT ATP-BINDING PROTEIN"/>
    <property type="match status" value="1"/>
</dbReference>
<name>A0A4V1QS00_9MICO</name>
<comment type="similarity">
    <text evidence="1">Belongs to the ABC transporter superfamily.</text>
</comment>
<proteinExistence type="inferred from homology"/>
<dbReference type="PROSITE" id="PS00211">
    <property type="entry name" value="ABC_TRANSPORTER_1"/>
    <property type="match status" value="2"/>
</dbReference>
<dbReference type="InterPro" id="IPR027417">
    <property type="entry name" value="P-loop_NTPase"/>
</dbReference>
<dbReference type="GO" id="GO:0005524">
    <property type="term" value="F:ATP binding"/>
    <property type="evidence" value="ECO:0007669"/>
    <property type="project" value="UniProtKB-KW"/>
</dbReference>
<dbReference type="SMART" id="SM00382">
    <property type="entry name" value="AAA"/>
    <property type="match status" value="2"/>
</dbReference>
<dbReference type="InterPro" id="IPR003593">
    <property type="entry name" value="AAA+_ATPase"/>
</dbReference>
<dbReference type="GO" id="GO:0015833">
    <property type="term" value="P:peptide transport"/>
    <property type="evidence" value="ECO:0007669"/>
    <property type="project" value="InterPro"/>
</dbReference>
<dbReference type="Gene3D" id="3.40.50.300">
    <property type="entry name" value="P-loop containing nucleotide triphosphate hydrolases"/>
    <property type="match status" value="2"/>
</dbReference>
<protein>
    <submittedName>
        <fullName evidence="7">ABC transporter ATP-binding protein</fullName>
    </submittedName>
</protein>
<dbReference type="Proteomes" id="UP000292935">
    <property type="component" value="Unassembled WGS sequence"/>
</dbReference>
<evidence type="ECO:0000256" key="1">
    <source>
        <dbReference type="ARBA" id="ARBA00005417"/>
    </source>
</evidence>
<feature type="domain" description="ABC transporter" evidence="6">
    <location>
        <begin position="340"/>
        <end position="584"/>
    </location>
</feature>
<feature type="region of interest" description="Disordered" evidence="5">
    <location>
        <begin position="1"/>
        <end position="23"/>
    </location>
</feature>
<evidence type="ECO:0000259" key="6">
    <source>
        <dbReference type="PROSITE" id="PS50893"/>
    </source>
</evidence>
<dbReference type="InterPro" id="IPR050319">
    <property type="entry name" value="ABC_transp_ATP-bind"/>
</dbReference>
<feature type="compositionally biased region" description="Low complexity" evidence="5">
    <location>
        <begin position="1"/>
        <end position="16"/>
    </location>
</feature>
<dbReference type="InterPro" id="IPR017871">
    <property type="entry name" value="ABC_transporter-like_CS"/>
</dbReference>
<dbReference type="RefSeq" id="WP_129232392.1">
    <property type="nucleotide sequence ID" value="NZ_SDPO01000004.1"/>
</dbReference>
<evidence type="ECO:0000256" key="4">
    <source>
        <dbReference type="ARBA" id="ARBA00022840"/>
    </source>
</evidence>
<dbReference type="Pfam" id="PF00005">
    <property type="entry name" value="ABC_tran"/>
    <property type="match status" value="2"/>
</dbReference>
<dbReference type="CDD" id="cd03257">
    <property type="entry name" value="ABC_NikE_OppD_transporters"/>
    <property type="match status" value="2"/>
</dbReference>
<organism evidence="7 8">
    <name type="scientific">Agromyces fucosus</name>
    <dbReference type="NCBI Taxonomy" id="41985"/>
    <lineage>
        <taxon>Bacteria</taxon>
        <taxon>Bacillati</taxon>
        <taxon>Actinomycetota</taxon>
        <taxon>Actinomycetes</taxon>
        <taxon>Micrococcales</taxon>
        <taxon>Microbacteriaceae</taxon>
        <taxon>Agromyces</taxon>
    </lineage>
</organism>
<evidence type="ECO:0000313" key="8">
    <source>
        <dbReference type="Proteomes" id="UP000292935"/>
    </source>
</evidence>
<feature type="domain" description="ABC transporter" evidence="6">
    <location>
        <begin position="30"/>
        <end position="281"/>
    </location>
</feature>
<dbReference type="FunFam" id="3.40.50.300:FF:000016">
    <property type="entry name" value="Oligopeptide ABC transporter ATP-binding component"/>
    <property type="match status" value="2"/>
</dbReference>
<evidence type="ECO:0000256" key="2">
    <source>
        <dbReference type="ARBA" id="ARBA00022448"/>
    </source>
</evidence>
<gene>
    <name evidence="7" type="ORF">ESP57_17490</name>
</gene>
<dbReference type="PROSITE" id="PS50893">
    <property type="entry name" value="ABC_TRANSPORTER_2"/>
    <property type="match status" value="2"/>
</dbReference>
<dbReference type="InterPro" id="IPR013563">
    <property type="entry name" value="Oligopep_ABC_C"/>
</dbReference>
<comment type="caution">
    <text evidence="7">The sequence shown here is derived from an EMBL/GenBank/DDBJ whole genome shotgun (WGS) entry which is preliminary data.</text>
</comment>
<dbReference type="Pfam" id="PF08352">
    <property type="entry name" value="oligo_HPY"/>
    <property type="match status" value="2"/>
</dbReference>
<sequence length="596" mass="63487">MSQSSNATNQASNGSNVQSERADGAERPLLEIKDLQVGFNTQDGLVKAVDGVNITLYRGQSLAIVGESGSGKSTTAHAIINLLPGTGHISGGQILLDGQDLTKASAREMQTVRGRKIGFVPQDPMSNLNPVWSIGFQVEEAIKANGIATGRKEVKKRAIEVLKQAGLGDADRRMRQFPHQFSGGMRQRVLIGMGLAANPQLLIADEPTSALDVTVQRVILDHLESLTRELGTTLLFITHDLGLAAERAEQLVVMYKGRVVESGPSVDILQNPQHPYTQRLVAAAPSLASRRIQATGSISAAESSMTEGAAAVAGDSIDLIATAEARAEALAAAPAAPPAIVVEDLTKVFKIRGSGDFTAVDKVSFQIPKGSTMALVGESGSGKSTVAKMLLKLEDATSGKIVVGGKDLASVTGKELFNLRSRMQPVFQDPYGSLNPLRNIGNTISEPLFTHKVGTSASRRERVYELLDQVSLPRTLISRYPNELSGGQRQRIAIARALALKPEIVVLDEAVSALDVLVQAQILRLLADLQAELGLTYLFITHDLAVVRVIADHVCVMQKGRIVEAATTDEVFDNPQEQYTKDLLAAIPGAGIELGA</sequence>
<evidence type="ECO:0000256" key="5">
    <source>
        <dbReference type="SAM" id="MobiDB-lite"/>
    </source>
</evidence>
<dbReference type="PANTHER" id="PTHR43776:SF7">
    <property type="entry name" value="D,D-DIPEPTIDE TRANSPORT ATP-BINDING PROTEIN DDPF-RELATED"/>
    <property type="match status" value="1"/>
</dbReference>
<accession>A0A4V1QS00</accession>
<keyword evidence="8" id="KW-1185">Reference proteome</keyword>
<dbReference type="NCBIfam" id="NF008453">
    <property type="entry name" value="PRK11308.1"/>
    <property type="match status" value="2"/>
</dbReference>
<dbReference type="OrthoDB" id="4008250at2"/>
<reference evidence="7 8" key="1">
    <citation type="submission" date="2019-01" db="EMBL/GenBank/DDBJ databases">
        <authorList>
            <person name="Li J."/>
        </authorList>
    </citation>
    <scope>NUCLEOTIDE SEQUENCE [LARGE SCALE GENOMIC DNA]</scope>
    <source>
        <strain evidence="7 8">CCUG 35506</strain>
    </source>
</reference>
<dbReference type="InterPro" id="IPR003439">
    <property type="entry name" value="ABC_transporter-like_ATP-bd"/>
</dbReference>
<keyword evidence="4 7" id="KW-0067">ATP-binding</keyword>
<dbReference type="AlphaFoldDB" id="A0A4V1QS00"/>
<dbReference type="SUPFAM" id="SSF52540">
    <property type="entry name" value="P-loop containing nucleoside triphosphate hydrolases"/>
    <property type="match status" value="2"/>
</dbReference>
<dbReference type="GO" id="GO:0016887">
    <property type="term" value="F:ATP hydrolysis activity"/>
    <property type="evidence" value="ECO:0007669"/>
    <property type="project" value="InterPro"/>
</dbReference>
<keyword evidence="3" id="KW-0547">Nucleotide-binding</keyword>
<dbReference type="EMBL" id="SDPO01000004">
    <property type="protein sequence ID" value="RXZ46663.1"/>
    <property type="molecule type" value="Genomic_DNA"/>
</dbReference>
<keyword evidence="2" id="KW-0813">Transport</keyword>
<dbReference type="GO" id="GO:0055085">
    <property type="term" value="P:transmembrane transport"/>
    <property type="evidence" value="ECO:0007669"/>
    <property type="project" value="UniProtKB-ARBA"/>
</dbReference>